<evidence type="ECO:0000256" key="2">
    <source>
        <dbReference type="ARBA" id="ARBA00022692"/>
    </source>
</evidence>
<dbReference type="PANTHER" id="PTHR33507:SF4">
    <property type="entry name" value="NODULATION COMPETITIVENESS PROTEIN NFED"/>
    <property type="match status" value="1"/>
</dbReference>
<protein>
    <submittedName>
        <fullName evidence="9">Membrane-bound serine protease (ClpP class)</fullName>
    </submittedName>
</protein>
<feature type="transmembrane region" description="Helical" evidence="5">
    <location>
        <begin position="302"/>
        <end position="322"/>
    </location>
</feature>
<feature type="domain" description="NfeD-like C-terminal" evidence="6">
    <location>
        <begin position="372"/>
        <end position="427"/>
    </location>
</feature>
<keyword evidence="2 5" id="KW-0812">Transmembrane</keyword>
<dbReference type="InterPro" id="IPR029045">
    <property type="entry name" value="ClpP/crotonase-like_dom_sf"/>
</dbReference>
<dbReference type="HOGENOM" id="CLU_024619_1_1_2"/>
<evidence type="ECO:0000313" key="9">
    <source>
        <dbReference type="EMBL" id="AGB50487.1"/>
    </source>
</evidence>
<keyword evidence="9" id="KW-0645">Protease</keyword>
<keyword evidence="3 5" id="KW-1133">Transmembrane helix</keyword>
<evidence type="ECO:0000256" key="1">
    <source>
        <dbReference type="ARBA" id="ARBA00004141"/>
    </source>
</evidence>
<accession>L0KYG0</accession>
<feature type="domain" description="NfeD1b N-terminal" evidence="8">
    <location>
        <begin position="28"/>
        <end position="198"/>
    </location>
</feature>
<dbReference type="GO" id="GO:0006508">
    <property type="term" value="P:proteolysis"/>
    <property type="evidence" value="ECO:0007669"/>
    <property type="project" value="UniProtKB-KW"/>
</dbReference>
<feature type="transmembrane region" description="Helical" evidence="5">
    <location>
        <begin position="278"/>
        <end position="295"/>
    </location>
</feature>
<name>L0KYG0_METHD</name>
<evidence type="ECO:0000259" key="8">
    <source>
        <dbReference type="Pfam" id="PF25145"/>
    </source>
</evidence>
<dbReference type="EMBL" id="CP003362">
    <property type="protein sequence ID" value="AGB50487.1"/>
    <property type="molecule type" value="Genomic_DNA"/>
</dbReference>
<dbReference type="SUPFAM" id="SSF141322">
    <property type="entry name" value="NfeD domain-like"/>
    <property type="match status" value="1"/>
</dbReference>
<feature type="transmembrane region" description="Helical" evidence="5">
    <location>
        <begin position="227"/>
        <end position="249"/>
    </location>
</feature>
<dbReference type="InterPro" id="IPR056738">
    <property type="entry name" value="NfeD1b_N"/>
</dbReference>
<keyword evidence="10" id="KW-1185">Reference proteome</keyword>
<dbReference type="CDD" id="cd07020">
    <property type="entry name" value="Clp_protease_NfeD_1"/>
    <property type="match status" value="1"/>
</dbReference>
<keyword evidence="4 5" id="KW-0472">Membrane</keyword>
<keyword evidence="9" id="KW-0378">Hydrolase</keyword>
<dbReference type="Pfam" id="PF24961">
    <property type="entry name" value="NfeD_membrane"/>
    <property type="match status" value="1"/>
</dbReference>
<dbReference type="Proteomes" id="UP000010866">
    <property type="component" value="Chromosome"/>
</dbReference>
<dbReference type="GeneID" id="14408408"/>
<gene>
    <name evidence="9" type="ordered locus">Metho_2330</name>
</gene>
<dbReference type="KEGG" id="mhz:Metho_2330"/>
<dbReference type="AlphaFoldDB" id="L0KYG0"/>
<dbReference type="Gene3D" id="2.40.50.140">
    <property type="entry name" value="Nucleic acid-binding proteins"/>
    <property type="match status" value="1"/>
</dbReference>
<dbReference type="Gene3D" id="3.90.226.10">
    <property type="entry name" value="2-enoyl-CoA Hydratase, Chain A, domain 1"/>
    <property type="match status" value="1"/>
</dbReference>
<evidence type="ECO:0000256" key="4">
    <source>
        <dbReference type="ARBA" id="ARBA00023136"/>
    </source>
</evidence>
<proteinExistence type="predicted"/>
<dbReference type="GO" id="GO:0016020">
    <property type="term" value="C:membrane"/>
    <property type="evidence" value="ECO:0007669"/>
    <property type="project" value="UniProtKB-SubCell"/>
</dbReference>
<dbReference type="Pfam" id="PF25145">
    <property type="entry name" value="NfeD1b_N"/>
    <property type="match status" value="1"/>
</dbReference>
<dbReference type="RefSeq" id="WP_015325652.1">
    <property type="nucleotide sequence ID" value="NC_019977.1"/>
</dbReference>
<organism evidence="9 10">
    <name type="scientific">Methanomethylovorans hollandica (strain DSM 15978 / NBRC 107637 / DMS1)</name>
    <dbReference type="NCBI Taxonomy" id="867904"/>
    <lineage>
        <taxon>Archaea</taxon>
        <taxon>Methanobacteriati</taxon>
        <taxon>Methanobacteriota</taxon>
        <taxon>Stenosarchaea group</taxon>
        <taxon>Methanomicrobia</taxon>
        <taxon>Methanosarcinales</taxon>
        <taxon>Methanosarcinaceae</taxon>
        <taxon>Methanomethylovorans</taxon>
    </lineage>
</organism>
<dbReference type="Pfam" id="PF01957">
    <property type="entry name" value="NfeD"/>
    <property type="match status" value="1"/>
</dbReference>
<dbReference type="OrthoDB" id="28112at2157"/>
<evidence type="ECO:0000256" key="3">
    <source>
        <dbReference type="ARBA" id="ARBA00022989"/>
    </source>
</evidence>
<dbReference type="InterPro" id="IPR056739">
    <property type="entry name" value="NfeD_membrane"/>
</dbReference>
<dbReference type="GO" id="GO:0008233">
    <property type="term" value="F:peptidase activity"/>
    <property type="evidence" value="ECO:0007669"/>
    <property type="project" value="UniProtKB-KW"/>
</dbReference>
<feature type="domain" description="NfeD integral membrane" evidence="7">
    <location>
        <begin position="236"/>
        <end position="358"/>
    </location>
</feature>
<comment type="subcellular location">
    <subcellularLocation>
        <location evidence="1">Membrane</location>
        <topology evidence="1">Multi-pass membrane protein</topology>
    </subcellularLocation>
</comment>
<reference evidence="10" key="1">
    <citation type="submission" date="2012-02" db="EMBL/GenBank/DDBJ databases">
        <title>Complete sequence of chromosome of Methanomethylovorans hollandica DSM 15978.</title>
        <authorList>
            <person name="Lucas S."/>
            <person name="Copeland A."/>
            <person name="Lapidus A."/>
            <person name="Glavina del Rio T."/>
            <person name="Dalin E."/>
            <person name="Tice H."/>
            <person name="Bruce D."/>
            <person name="Goodwin L."/>
            <person name="Pitluck S."/>
            <person name="Peters L."/>
            <person name="Mikhailova N."/>
            <person name="Held B."/>
            <person name="Kyrpides N."/>
            <person name="Mavromatis K."/>
            <person name="Ivanova N."/>
            <person name="Brettin T."/>
            <person name="Detter J.C."/>
            <person name="Han C."/>
            <person name="Larimer F."/>
            <person name="Land M."/>
            <person name="Hauser L."/>
            <person name="Markowitz V."/>
            <person name="Cheng J.-F."/>
            <person name="Hugenholtz P."/>
            <person name="Woyke T."/>
            <person name="Wu D."/>
            <person name="Spring S."/>
            <person name="Schroeder M."/>
            <person name="Brambilla E."/>
            <person name="Klenk H.-P."/>
            <person name="Eisen J.A."/>
        </authorList>
    </citation>
    <scope>NUCLEOTIDE SEQUENCE [LARGE SCALE GENOMIC DNA]</scope>
    <source>
        <strain evidence="10">DSM 15978 / NBRC 107637 / DMS1</strain>
    </source>
</reference>
<sequence precursor="true">MRSRLGIFFLLFLFLLCSTSQASAAEKVLVMDIGATITPSSDDILADAIAFAEDGDYQALVITLNTPGGVVDATLNMMEQISATDVPVIGYVYPEGTKAWSAGTLLLISMDVAAMSPYTVIGSAQPVTVTASGSEPVNDSKIVNALVATAQENARKHGRNDTTAAQFITENLNLNPEKALEYGVIEYIASDLNDLLEQVDGLEVKGQELKTSGADLVFYEPPLRLSFLNIISDPIISSLLLLLGVYAIILGLSNPGFGAELFGIVAIALGLIGTGFDVNIASIFLILVGVALVIVEFQSPGFGVFGISGLVCIVAGSILLAPTDFPRNYTPAEFQQTIILSVVSPTIVIGIFLLFVLYKIAVVRHSTPKFGELVGDFAVADDPFGPGEFGYVRHKSEIWKARSEETIEKGDRVEILEKDGIVLIVKKIDASSSLSEK</sequence>
<dbReference type="SUPFAM" id="SSF52096">
    <property type="entry name" value="ClpP/crotonase"/>
    <property type="match status" value="1"/>
</dbReference>
<evidence type="ECO:0000259" key="6">
    <source>
        <dbReference type="Pfam" id="PF01957"/>
    </source>
</evidence>
<evidence type="ECO:0000313" key="10">
    <source>
        <dbReference type="Proteomes" id="UP000010866"/>
    </source>
</evidence>
<dbReference type="InterPro" id="IPR002810">
    <property type="entry name" value="NfeD-like_C"/>
</dbReference>
<evidence type="ECO:0000256" key="5">
    <source>
        <dbReference type="SAM" id="Phobius"/>
    </source>
</evidence>
<feature type="transmembrane region" description="Helical" evidence="5">
    <location>
        <begin position="334"/>
        <end position="358"/>
    </location>
</feature>
<dbReference type="STRING" id="867904.Metho_2330"/>
<dbReference type="PANTHER" id="PTHR33507">
    <property type="entry name" value="INNER MEMBRANE PROTEIN YBBJ"/>
    <property type="match status" value="1"/>
</dbReference>
<dbReference type="InterPro" id="IPR012340">
    <property type="entry name" value="NA-bd_OB-fold"/>
</dbReference>
<feature type="transmembrane region" description="Helical" evidence="5">
    <location>
        <begin position="256"/>
        <end position="272"/>
    </location>
</feature>
<evidence type="ECO:0000259" key="7">
    <source>
        <dbReference type="Pfam" id="PF24961"/>
    </source>
</evidence>
<dbReference type="InterPro" id="IPR052165">
    <property type="entry name" value="Membrane_assoc_protease"/>
</dbReference>